<evidence type="ECO:0000313" key="2">
    <source>
        <dbReference type="EMBL" id="KAF4232353.1"/>
    </source>
</evidence>
<keyword evidence="3" id="KW-1185">Reference proteome</keyword>
<name>A0A8H4HEI2_9EURO</name>
<comment type="caution">
    <text evidence="2">The sequence shown here is derived from an EMBL/GenBank/DDBJ whole genome shotgun (WGS) entry which is preliminary data.</text>
</comment>
<feature type="signal peptide" evidence="1">
    <location>
        <begin position="1"/>
        <end position="24"/>
    </location>
</feature>
<proteinExistence type="predicted"/>
<reference evidence="2" key="1">
    <citation type="journal article" date="2020" name="bioRxiv">
        <title>Genomic and phenotypic heterogeneity of clinical isolates of the human pathogens Aspergillus fumigatus, Aspergillus lentulus and Aspergillus fumigatiaffinis.</title>
        <authorList>
            <person name="dos Santos R.A.C."/>
            <person name="Steenwyk J.L."/>
            <person name="Rivero-Menendez O."/>
            <person name="Mead M.E."/>
            <person name="Silva L.P."/>
            <person name="Bastos R.W."/>
            <person name="Alastruey-Izquierdo A."/>
            <person name="Goldman G.H."/>
            <person name="Rokas A."/>
        </authorList>
    </citation>
    <scope>NUCLEOTIDE SEQUENCE</scope>
    <source>
        <strain evidence="2">CNM-CM6805</strain>
    </source>
</reference>
<dbReference type="Proteomes" id="UP000653565">
    <property type="component" value="Unassembled WGS sequence"/>
</dbReference>
<reference evidence="2" key="2">
    <citation type="submission" date="2020-04" db="EMBL/GenBank/DDBJ databases">
        <authorList>
            <person name="Santos R.A.C."/>
            <person name="Steenwyk J.L."/>
            <person name="Rivero-Menendez O."/>
            <person name="Mead M.E."/>
            <person name="Silva L.P."/>
            <person name="Bastos R.W."/>
            <person name="Alastruey-Izquierdo A."/>
            <person name="Goldman G.H."/>
            <person name="Rokas A."/>
        </authorList>
    </citation>
    <scope>NUCLEOTIDE SEQUENCE</scope>
    <source>
        <strain evidence="2">CNM-CM6805</strain>
    </source>
</reference>
<accession>A0A8H4HEI2</accession>
<dbReference type="AlphaFoldDB" id="A0A8H4HEI2"/>
<feature type="chain" id="PRO_5044155307" evidence="1">
    <location>
        <begin position="25"/>
        <end position="364"/>
    </location>
</feature>
<dbReference type="EMBL" id="JAAAPX010000091">
    <property type="protein sequence ID" value="KAF4232353.1"/>
    <property type="molecule type" value="Genomic_DNA"/>
</dbReference>
<evidence type="ECO:0000313" key="3">
    <source>
        <dbReference type="Proteomes" id="UP000653565"/>
    </source>
</evidence>
<sequence length="364" mass="39738">MPRISLFGRKTPVLALALATCAVAVVDKWTPESFNWSALDTGPREHWKGLYLNHNGTAAHLREVAVTTSVDLRTTADGATVLVASWAIGLAWHAFNLALTGAGLASTIKTCAQNEAPLLAWAGEVSAAKKFAQSKGYLGVAANAWMQSGLERIDLHEFARDLDSLPAMNMTSQKAHNHFVHNALRSLSMDDVDFVGYAPDSHKLARRGSSIHPFAPMFRFNHYKYGPMELTSRDTGESGVRFTISYAGHPTHHATQAKRDEFYKHERLSEHLMEGLFDSEASRADPGDISFNGADAFGQIERQVECFAGTQWNEGNALSVQMYDQANRATFGYASIGIFPDNSVDSGLQDFGPRGMPLTGGQNC</sequence>
<protein>
    <submittedName>
        <fullName evidence="2">Uncharacterized protein</fullName>
    </submittedName>
</protein>
<gene>
    <name evidence="2" type="ORF">CNMCM6805_009999</name>
</gene>
<dbReference type="OrthoDB" id="2820380at2759"/>
<evidence type="ECO:0000256" key="1">
    <source>
        <dbReference type="SAM" id="SignalP"/>
    </source>
</evidence>
<organism evidence="2 3">
    <name type="scientific">Aspergillus fumigatiaffinis</name>
    <dbReference type="NCBI Taxonomy" id="340414"/>
    <lineage>
        <taxon>Eukaryota</taxon>
        <taxon>Fungi</taxon>
        <taxon>Dikarya</taxon>
        <taxon>Ascomycota</taxon>
        <taxon>Pezizomycotina</taxon>
        <taxon>Eurotiomycetes</taxon>
        <taxon>Eurotiomycetidae</taxon>
        <taxon>Eurotiales</taxon>
        <taxon>Aspergillaceae</taxon>
        <taxon>Aspergillus</taxon>
        <taxon>Aspergillus subgen. Fumigati</taxon>
    </lineage>
</organism>
<keyword evidence="1" id="KW-0732">Signal</keyword>